<evidence type="ECO:0000313" key="1">
    <source>
        <dbReference type="EMBL" id="KAF0295229.1"/>
    </source>
</evidence>
<protein>
    <submittedName>
        <fullName evidence="1">Uncharacterized protein</fullName>
    </submittedName>
</protein>
<accession>A0A6A4VQM4</accession>
<proteinExistence type="predicted"/>
<dbReference type="AlphaFoldDB" id="A0A6A4VQM4"/>
<keyword evidence="2" id="KW-1185">Reference proteome</keyword>
<evidence type="ECO:0000313" key="2">
    <source>
        <dbReference type="Proteomes" id="UP000440578"/>
    </source>
</evidence>
<reference evidence="1 2" key="1">
    <citation type="submission" date="2019-07" db="EMBL/GenBank/DDBJ databases">
        <title>Draft genome assembly of a fouling barnacle, Amphibalanus amphitrite (Darwin, 1854): The first reference genome for Thecostraca.</title>
        <authorList>
            <person name="Kim W."/>
        </authorList>
    </citation>
    <scope>NUCLEOTIDE SEQUENCE [LARGE SCALE GENOMIC DNA]</scope>
    <source>
        <strain evidence="1">SNU_AA5</strain>
        <tissue evidence="1">Soma without cirri and trophi</tissue>
    </source>
</reference>
<gene>
    <name evidence="1" type="ORF">FJT64_000668</name>
</gene>
<sequence>MDPPIHPYFVRYLGTAWDVLSVLGRSERSPSLTHNYAILRHANAVRDLGNGTRFAYRIEAQAQAGRRRWGGVWFAPRSYSFVHETSSQTDVSIVRMFNNWAYKNRGIEKRMPWLNTGGLQPGVLTTSASPNSNWWGTLVTYETTTSYQHSPWIHPEAPQSGTVLYWVREEAF</sequence>
<dbReference type="EMBL" id="VIIS01001631">
    <property type="protein sequence ID" value="KAF0295229.1"/>
    <property type="molecule type" value="Genomic_DNA"/>
</dbReference>
<dbReference type="Proteomes" id="UP000440578">
    <property type="component" value="Unassembled WGS sequence"/>
</dbReference>
<comment type="caution">
    <text evidence="1">The sequence shown here is derived from an EMBL/GenBank/DDBJ whole genome shotgun (WGS) entry which is preliminary data.</text>
</comment>
<name>A0A6A4VQM4_AMPAM</name>
<dbReference type="OrthoDB" id="120383at2759"/>
<organism evidence="1 2">
    <name type="scientific">Amphibalanus amphitrite</name>
    <name type="common">Striped barnacle</name>
    <name type="synonym">Balanus amphitrite</name>
    <dbReference type="NCBI Taxonomy" id="1232801"/>
    <lineage>
        <taxon>Eukaryota</taxon>
        <taxon>Metazoa</taxon>
        <taxon>Ecdysozoa</taxon>
        <taxon>Arthropoda</taxon>
        <taxon>Crustacea</taxon>
        <taxon>Multicrustacea</taxon>
        <taxon>Cirripedia</taxon>
        <taxon>Thoracica</taxon>
        <taxon>Thoracicalcarea</taxon>
        <taxon>Balanomorpha</taxon>
        <taxon>Balanoidea</taxon>
        <taxon>Balanidae</taxon>
        <taxon>Amphibalaninae</taxon>
        <taxon>Amphibalanus</taxon>
    </lineage>
</organism>